<dbReference type="Proteomes" id="UP000433483">
    <property type="component" value="Unassembled WGS sequence"/>
</dbReference>
<keyword evidence="3" id="KW-1185">Reference proteome</keyword>
<protein>
    <recommendedName>
        <fullName evidence="4">4Fe-4S ferredoxin-type domain-containing protein</fullName>
    </recommendedName>
</protein>
<dbReference type="EMBL" id="QXGB01010874">
    <property type="protein sequence ID" value="KAE9153201.1"/>
    <property type="molecule type" value="Genomic_DNA"/>
</dbReference>
<evidence type="ECO:0008006" key="4">
    <source>
        <dbReference type="Google" id="ProtNLM"/>
    </source>
</evidence>
<evidence type="ECO:0000313" key="2">
    <source>
        <dbReference type="EMBL" id="KAE9153201.1"/>
    </source>
</evidence>
<evidence type="ECO:0000313" key="3">
    <source>
        <dbReference type="Proteomes" id="UP000433483"/>
    </source>
</evidence>
<dbReference type="AlphaFoldDB" id="A0A6A3UNL4"/>
<keyword evidence="1" id="KW-0732">Signal</keyword>
<accession>A0A6A3UNL4</accession>
<organism evidence="2 3">
    <name type="scientific">Phytophthora fragariae</name>
    <dbReference type="NCBI Taxonomy" id="53985"/>
    <lineage>
        <taxon>Eukaryota</taxon>
        <taxon>Sar</taxon>
        <taxon>Stramenopiles</taxon>
        <taxon>Oomycota</taxon>
        <taxon>Peronosporomycetes</taxon>
        <taxon>Peronosporales</taxon>
        <taxon>Peronosporaceae</taxon>
        <taxon>Phytophthora</taxon>
    </lineage>
</organism>
<gene>
    <name evidence="2" type="ORF">PF005_g33425</name>
</gene>
<reference evidence="2 3" key="1">
    <citation type="submission" date="2018-08" db="EMBL/GenBank/DDBJ databases">
        <title>Genomic investigation of the strawberry pathogen Phytophthora fragariae indicates pathogenicity is determined by transcriptional variation in three key races.</title>
        <authorList>
            <person name="Adams T.M."/>
            <person name="Armitage A.D."/>
            <person name="Sobczyk M.K."/>
            <person name="Bates H.J."/>
            <person name="Dunwell J.M."/>
            <person name="Nellist C.F."/>
            <person name="Harrison R.J."/>
        </authorList>
    </citation>
    <scope>NUCLEOTIDE SEQUENCE [LARGE SCALE GENOMIC DNA]</scope>
    <source>
        <strain evidence="2 3">NOV-27</strain>
    </source>
</reference>
<feature type="signal peptide" evidence="1">
    <location>
        <begin position="1"/>
        <end position="19"/>
    </location>
</feature>
<sequence>MLVMLLSLSPLQLRSPCRCCRAHRNATRRSPVPPACSPSRHVAVAVQAAAMPAVLRSLCRSPPCSSCISRCPRYRYARRKAVAGLAEMLADGRPRR</sequence>
<comment type="caution">
    <text evidence="2">The sequence shown here is derived from an EMBL/GenBank/DDBJ whole genome shotgun (WGS) entry which is preliminary data.</text>
</comment>
<proteinExistence type="predicted"/>
<name>A0A6A3UNL4_9STRA</name>
<feature type="chain" id="PRO_5025561389" description="4Fe-4S ferredoxin-type domain-containing protein" evidence="1">
    <location>
        <begin position="20"/>
        <end position="96"/>
    </location>
</feature>
<evidence type="ECO:0000256" key="1">
    <source>
        <dbReference type="SAM" id="SignalP"/>
    </source>
</evidence>